<gene>
    <name evidence="2" type="ORF">ADICEAN_01215</name>
</gene>
<evidence type="ECO:0000313" key="3">
    <source>
        <dbReference type="Proteomes" id="UP000011910"/>
    </source>
</evidence>
<dbReference type="SUPFAM" id="SSF50998">
    <property type="entry name" value="Quinoprotein alcohol dehydrogenase-like"/>
    <property type="match status" value="1"/>
</dbReference>
<dbReference type="OrthoDB" id="9807410at2"/>
<evidence type="ECO:0000259" key="1">
    <source>
        <dbReference type="Pfam" id="PF21544"/>
    </source>
</evidence>
<reference evidence="2 3" key="1">
    <citation type="journal article" date="2013" name="Genome Announc.">
        <title>Draft Genome Sequence of Cesiribacter andamanensis Strain AMV16T, Isolated from a Soil Sample from a Mud Volcano in the Andaman Islands, India.</title>
        <authorList>
            <person name="Shivaji S."/>
            <person name="Ara S."/>
            <person name="Begum Z."/>
            <person name="Srinivas T.N."/>
            <person name="Singh A."/>
            <person name="Kumar Pinnaka A."/>
        </authorList>
    </citation>
    <scope>NUCLEOTIDE SEQUENCE [LARGE SCALE GENOMIC DNA]</scope>
    <source>
        <strain evidence="2 3">AMV16</strain>
    </source>
</reference>
<dbReference type="RefSeq" id="WP_009194615.1">
    <property type="nucleotide sequence ID" value="NZ_AODQ01000021.1"/>
</dbReference>
<dbReference type="Pfam" id="PF21544">
    <property type="entry name" value="PorZ_N_b_propeller"/>
    <property type="match status" value="1"/>
</dbReference>
<comment type="caution">
    <text evidence="2">The sequence shown here is derived from an EMBL/GenBank/DDBJ whole genome shotgun (WGS) entry which is preliminary data.</text>
</comment>
<dbReference type="Gene3D" id="2.130.10.10">
    <property type="entry name" value="YVTN repeat-like/Quinoprotein amine dehydrogenase"/>
    <property type="match status" value="3"/>
</dbReference>
<dbReference type="SUPFAM" id="SSF63829">
    <property type="entry name" value="Calcium-dependent phosphotriesterase"/>
    <property type="match status" value="1"/>
</dbReference>
<organism evidence="2 3">
    <name type="scientific">Cesiribacter andamanensis AMV16</name>
    <dbReference type="NCBI Taxonomy" id="1279009"/>
    <lineage>
        <taxon>Bacteria</taxon>
        <taxon>Pseudomonadati</taxon>
        <taxon>Bacteroidota</taxon>
        <taxon>Cytophagia</taxon>
        <taxon>Cytophagales</taxon>
        <taxon>Cesiribacteraceae</taxon>
        <taxon>Cesiribacter</taxon>
    </lineage>
</organism>
<dbReference type="AlphaFoldDB" id="M7N4M4"/>
<dbReference type="eggNOG" id="COG3292">
    <property type="taxonomic scope" value="Bacteria"/>
</dbReference>
<dbReference type="PATRIC" id="fig|1279009.4.peg.1228"/>
<dbReference type="EMBL" id="AODQ01000021">
    <property type="protein sequence ID" value="EMR03618.1"/>
    <property type="molecule type" value="Genomic_DNA"/>
</dbReference>
<evidence type="ECO:0000313" key="2">
    <source>
        <dbReference type="EMBL" id="EMR03618.1"/>
    </source>
</evidence>
<proteinExistence type="predicted"/>
<name>M7N4M4_9BACT</name>
<sequence>MKQLLLLLVSFFSLSTVWGQGNIPLGSWRTHFSYTRIPQLVLTADRVYAASESGFFYLDRADGEVRELGRQQGLSDAGISTLGWQPQSAILFVGYRSGAIDLLQNGKITPIPTIRSAPFSGSKTLRAVLFRGDSALVATDYGISIIRLAQARLQDSYLNLGPQGQRVTVYDLALHQDTLYAATSAGLIANRLGPGVNLNDFSSWQRYGTQQGLPAGGNDFLEAIGGQLWLGNTAGSLFRKEGSQWVQQFAPEPGPLLSLRTAEGGDALILTTATTVYRYSVQTGEYSQLALPATIGPLTAVQESGGRYWIGTREGGLLAQEQGATSRLSPDGPLSDQIRHLRYGNGQLVALPGGFTPQGAPLNTQGFSVFSAERGWINYHPQAQTGSQPMPPARDLVDAAWSEGEQAWFMASYSDGLLQWNSRQDAFTLFGAGTPGTSLQPDGYYPNRVLLSSVGIDREGGVWMSVYNNSRPLHRYRPAEGVWQAFLQGNTQAATAHQLLIPYTGDVWLRLNPNLSGSEGILVFNPDKQPGSRLLGTASSSGGLSSARVGVLREDREGSVWAGTSDGLAFFPNPAAVLSNNSVTAALPIYQQRPLLDGTQITALAIDGGNRKWVGTINGLWLFGALGDTLYQHFTTANSPLPSNSILSLAVHQQSGEVFVATQGGLVSYRSDATQGGITHEASIKIFPNPVRPGFRGQVGISGLVQDAVVKITDTAGLLVRELQAQGGSAGWDLLDSRGRPVATGMYLVFSANALGTEALVGKVAVVR</sequence>
<dbReference type="STRING" id="1279009.ADICEAN_01215"/>
<accession>M7N4M4</accession>
<feature type="domain" description="PorZ N-terminal beta-propeller" evidence="1">
    <location>
        <begin position="47"/>
        <end position="205"/>
    </location>
</feature>
<dbReference type="InterPro" id="IPR048954">
    <property type="entry name" value="PorZ_N"/>
</dbReference>
<protein>
    <submittedName>
        <fullName evidence="2">Two component regulator propeller</fullName>
    </submittedName>
</protein>
<dbReference type="Proteomes" id="UP000011910">
    <property type="component" value="Unassembled WGS sequence"/>
</dbReference>
<dbReference type="InterPro" id="IPR015943">
    <property type="entry name" value="WD40/YVTN_repeat-like_dom_sf"/>
</dbReference>
<dbReference type="InterPro" id="IPR011047">
    <property type="entry name" value="Quinoprotein_ADH-like_sf"/>
</dbReference>
<keyword evidence="3" id="KW-1185">Reference proteome</keyword>